<dbReference type="AlphaFoldDB" id="A0A1I6U921"/>
<keyword evidence="3" id="KW-0238">DNA-binding</keyword>
<gene>
    <name evidence="3" type="ORF">SAMN04488050_107251</name>
</gene>
<dbReference type="STRING" id="311180.SAMN04488050_107251"/>
<dbReference type="InterPro" id="IPR026881">
    <property type="entry name" value="WYL_dom"/>
</dbReference>
<dbReference type="Gene3D" id="1.10.10.10">
    <property type="entry name" value="Winged helix-like DNA-binding domain superfamily/Winged helix DNA-binding domain"/>
    <property type="match status" value="1"/>
</dbReference>
<sequence>MSRTERLFQLMQAMRRLPAPVTAATLAQETGVSERTLYRDIGSLRGLGAVIDGEAGYGFTLIEDPHLPPLSFDEDELEALVLGLREVEALADPALAHSARNALAKLRARLPERQAHQLRHAVLTAHRFSPPAPPTIDAALLRCACREERHIRFDYRDAQGAATQREVKPLSLLLLDNSHCLIAWCLLREDYRTFRLDRMAGMAVLELSFRPERVPLLRGFMDRMEAEQGSCAIRL</sequence>
<evidence type="ECO:0000259" key="2">
    <source>
        <dbReference type="Pfam" id="PF13280"/>
    </source>
</evidence>
<dbReference type="RefSeq" id="WP_092426035.1">
    <property type="nucleotide sequence ID" value="NZ_FNCL01000007.1"/>
</dbReference>
<dbReference type="Pfam" id="PF13280">
    <property type="entry name" value="WYL"/>
    <property type="match status" value="1"/>
</dbReference>
<organism evidence="3 4">
    <name type="scientific">Alloyangia pacifica</name>
    <dbReference type="NCBI Taxonomy" id="311180"/>
    <lineage>
        <taxon>Bacteria</taxon>
        <taxon>Pseudomonadati</taxon>
        <taxon>Pseudomonadota</taxon>
        <taxon>Alphaproteobacteria</taxon>
        <taxon>Rhodobacterales</taxon>
        <taxon>Roseobacteraceae</taxon>
        <taxon>Alloyangia</taxon>
    </lineage>
</organism>
<evidence type="ECO:0000313" key="4">
    <source>
        <dbReference type="Proteomes" id="UP000199392"/>
    </source>
</evidence>
<proteinExistence type="predicted"/>
<accession>A0A1I6U921</accession>
<dbReference type="InterPro" id="IPR036388">
    <property type="entry name" value="WH-like_DNA-bd_sf"/>
</dbReference>
<dbReference type="PANTHER" id="PTHR34580:SF3">
    <property type="entry name" value="PROTEIN PAFB"/>
    <property type="match status" value="1"/>
</dbReference>
<dbReference type="InterPro" id="IPR036390">
    <property type="entry name" value="WH_DNA-bd_sf"/>
</dbReference>
<evidence type="ECO:0000259" key="1">
    <source>
        <dbReference type="Pfam" id="PF08279"/>
    </source>
</evidence>
<evidence type="ECO:0000313" key="3">
    <source>
        <dbReference type="EMBL" id="SFS97911.1"/>
    </source>
</evidence>
<dbReference type="SUPFAM" id="SSF46785">
    <property type="entry name" value="Winged helix' DNA-binding domain"/>
    <property type="match status" value="1"/>
</dbReference>
<keyword evidence="4" id="KW-1185">Reference proteome</keyword>
<feature type="domain" description="Helix-turn-helix type 11" evidence="1">
    <location>
        <begin position="6"/>
        <end position="59"/>
    </location>
</feature>
<name>A0A1I6U921_9RHOB</name>
<dbReference type="InterPro" id="IPR013196">
    <property type="entry name" value="HTH_11"/>
</dbReference>
<reference evidence="4" key="1">
    <citation type="submission" date="2016-10" db="EMBL/GenBank/DDBJ databases">
        <authorList>
            <person name="Varghese N."/>
            <person name="Submissions S."/>
        </authorList>
    </citation>
    <scope>NUCLEOTIDE SEQUENCE [LARGE SCALE GENOMIC DNA]</scope>
    <source>
        <strain evidence="4">DSM 26894</strain>
    </source>
</reference>
<protein>
    <submittedName>
        <fullName evidence="3">Predicted DNA-binding transcriptional regulator YafY, contains an HTH and WYL domains</fullName>
    </submittedName>
</protein>
<dbReference type="Pfam" id="PF08279">
    <property type="entry name" value="HTH_11"/>
    <property type="match status" value="1"/>
</dbReference>
<dbReference type="PROSITE" id="PS52050">
    <property type="entry name" value="WYL"/>
    <property type="match status" value="1"/>
</dbReference>
<dbReference type="InterPro" id="IPR051534">
    <property type="entry name" value="CBASS_pafABC_assoc_protein"/>
</dbReference>
<dbReference type="PANTHER" id="PTHR34580">
    <property type="match status" value="1"/>
</dbReference>
<dbReference type="Proteomes" id="UP000199392">
    <property type="component" value="Unassembled WGS sequence"/>
</dbReference>
<dbReference type="GO" id="GO:0003677">
    <property type="term" value="F:DNA binding"/>
    <property type="evidence" value="ECO:0007669"/>
    <property type="project" value="UniProtKB-KW"/>
</dbReference>
<dbReference type="EMBL" id="FOZW01000007">
    <property type="protein sequence ID" value="SFS97911.1"/>
    <property type="molecule type" value="Genomic_DNA"/>
</dbReference>
<feature type="domain" description="WYL" evidence="2">
    <location>
        <begin position="140"/>
        <end position="202"/>
    </location>
</feature>
<dbReference type="OrthoDB" id="9807255at2"/>